<evidence type="ECO:0000256" key="2">
    <source>
        <dbReference type="RuleBase" id="RU003690"/>
    </source>
</evidence>
<keyword evidence="4" id="KW-1185">Reference proteome</keyword>
<reference evidence="3" key="1">
    <citation type="journal article" date="2018" name="DNA Res.">
        <title>Multiple hybrid de novo genome assembly of finger millet, an orphan allotetraploid crop.</title>
        <authorList>
            <person name="Hatakeyama M."/>
            <person name="Aluri S."/>
            <person name="Balachadran M.T."/>
            <person name="Sivarajan S.R."/>
            <person name="Patrignani A."/>
            <person name="Gruter S."/>
            <person name="Poveda L."/>
            <person name="Shimizu-Inatsugi R."/>
            <person name="Baeten J."/>
            <person name="Francoijs K.J."/>
            <person name="Nataraja K.N."/>
            <person name="Reddy Y.A.N."/>
            <person name="Phadnis S."/>
            <person name="Ravikumar R.L."/>
            <person name="Schlapbach R."/>
            <person name="Sreeman S.M."/>
            <person name="Shimizu K.K."/>
        </authorList>
    </citation>
    <scope>NUCLEOTIDE SEQUENCE</scope>
</reference>
<gene>
    <name evidence="3" type="primary">gb03486</name>
    <name evidence="3" type="ORF">PR202_gb03486</name>
</gene>
<dbReference type="PRINTS" id="PR00131">
    <property type="entry name" value="GLHYDRLASE1"/>
</dbReference>
<dbReference type="Proteomes" id="UP001054889">
    <property type="component" value="Unassembled WGS sequence"/>
</dbReference>
<dbReference type="PANTHER" id="PTHR10353:SF160">
    <property type="entry name" value="BETA-GLUCOSIDASE 11"/>
    <property type="match status" value="1"/>
</dbReference>
<dbReference type="AlphaFoldDB" id="A0AAV5E243"/>
<dbReference type="GO" id="GO:0005975">
    <property type="term" value="P:carbohydrate metabolic process"/>
    <property type="evidence" value="ECO:0007669"/>
    <property type="project" value="InterPro"/>
</dbReference>
<dbReference type="Gene3D" id="3.20.20.80">
    <property type="entry name" value="Glycosidases"/>
    <property type="match status" value="1"/>
</dbReference>
<dbReference type="InterPro" id="IPR017853">
    <property type="entry name" value="GH"/>
</dbReference>
<name>A0AAV5E243_ELECO</name>
<dbReference type="GO" id="GO:0008422">
    <property type="term" value="F:beta-glucosidase activity"/>
    <property type="evidence" value="ECO:0007669"/>
    <property type="project" value="UniProtKB-ARBA"/>
</dbReference>
<dbReference type="Pfam" id="PF00232">
    <property type="entry name" value="Glyco_hydro_1"/>
    <property type="match status" value="1"/>
</dbReference>
<organism evidence="3 4">
    <name type="scientific">Eleusine coracana subsp. coracana</name>
    <dbReference type="NCBI Taxonomy" id="191504"/>
    <lineage>
        <taxon>Eukaryota</taxon>
        <taxon>Viridiplantae</taxon>
        <taxon>Streptophyta</taxon>
        <taxon>Embryophyta</taxon>
        <taxon>Tracheophyta</taxon>
        <taxon>Spermatophyta</taxon>
        <taxon>Magnoliopsida</taxon>
        <taxon>Liliopsida</taxon>
        <taxon>Poales</taxon>
        <taxon>Poaceae</taxon>
        <taxon>PACMAD clade</taxon>
        <taxon>Chloridoideae</taxon>
        <taxon>Cynodonteae</taxon>
        <taxon>Eleusininae</taxon>
        <taxon>Eleusine</taxon>
    </lineage>
</organism>
<dbReference type="PANTHER" id="PTHR10353">
    <property type="entry name" value="GLYCOSYL HYDROLASE"/>
    <property type="match status" value="1"/>
</dbReference>
<dbReference type="EMBL" id="BQKI01000072">
    <property type="protein sequence ID" value="GJN16489.1"/>
    <property type="molecule type" value="Genomic_DNA"/>
</dbReference>
<evidence type="ECO:0000313" key="4">
    <source>
        <dbReference type="Proteomes" id="UP001054889"/>
    </source>
</evidence>
<accession>A0AAV5E243</accession>
<protein>
    <recommendedName>
        <fullName evidence="5">4-hydroxy-7-methoxy-3-oxo-3,4-dihydro-2H-1,4-benzoxazin-2-yl glucosidebeta-D-glucosidase</fullName>
    </recommendedName>
</protein>
<dbReference type="InterPro" id="IPR001360">
    <property type="entry name" value="Glyco_hydro_1"/>
</dbReference>
<proteinExistence type="inferred from homology"/>
<evidence type="ECO:0008006" key="5">
    <source>
        <dbReference type="Google" id="ProtNLM"/>
    </source>
</evidence>
<comment type="similarity">
    <text evidence="1 2">Belongs to the glycosyl hydrolase 1 family.</text>
</comment>
<evidence type="ECO:0000256" key="1">
    <source>
        <dbReference type="ARBA" id="ARBA00010838"/>
    </source>
</evidence>
<comment type="caution">
    <text evidence="3">The sequence shown here is derived from an EMBL/GenBank/DDBJ whole genome shotgun (WGS) entry which is preliminary data.</text>
</comment>
<evidence type="ECO:0000313" key="3">
    <source>
        <dbReference type="EMBL" id="GJN16489.1"/>
    </source>
</evidence>
<sequence>MCNRRISNQLGLGIQSNEAPSSLQKLLYYLKLKYRNPPVVIYENGELLYYKLKIRVGDKPDPSRRFVTDDEFRTHYLQGYIEATLLSIRNGSNVQGYFVWSFMDVFELLFAYRFRFGLYGVDFGAEEKRRYPRHSAQWYASFLHGSELRPATPTLSRIRAYSER</sequence>
<reference evidence="3" key="2">
    <citation type="submission" date="2021-12" db="EMBL/GenBank/DDBJ databases">
        <title>Resequencing data analysis of finger millet.</title>
        <authorList>
            <person name="Hatakeyama M."/>
            <person name="Aluri S."/>
            <person name="Balachadran M.T."/>
            <person name="Sivarajan S.R."/>
            <person name="Poveda L."/>
            <person name="Shimizu-Inatsugi R."/>
            <person name="Schlapbach R."/>
            <person name="Sreeman S.M."/>
            <person name="Shimizu K.K."/>
        </authorList>
    </citation>
    <scope>NUCLEOTIDE SEQUENCE</scope>
</reference>
<dbReference type="SUPFAM" id="SSF51445">
    <property type="entry name" value="(Trans)glycosidases"/>
    <property type="match status" value="1"/>
</dbReference>